<proteinExistence type="predicted"/>
<sequence>MPRVEPECDRSRQPRPANAWRQRHFGHFVETMVAVPKARSSSGQTAKLSLAASFQCPTASTCMHEPMHRRLHRTLRNAHEQSRALVRLRHHPLVCRPDVSCSRSICSQSIYFMSAKLCLCITRRIPGPHSRLAPTYSHTQARLTRSLITSFISSAQKYHRRARTAFLAESRSPAPGPPRSTATNPPTDSTGIRLSAQSERIRVHKSTALRPHATYDWREEFEKTSQ</sequence>
<keyword evidence="3" id="KW-1185">Reference proteome</keyword>
<protein>
    <submittedName>
        <fullName evidence="2">Uncharacterized protein</fullName>
    </submittedName>
</protein>
<feature type="compositionally biased region" description="Polar residues" evidence="1">
    <location>
        <begin position="180"/>
        <end position="198"/>
    </location>
</feature>
<name>A0A9P4R6E5_9PLEO</name>
<organism evidence="2 3">
    <name type="scientific">Polyplosphaeria fusca</name>
    <dbReference type="NCBI Taxonomy" id="682080"/>
    <lineage>
        <taxon>Eukaryota</taxon>
        <taxon>Fungi</taxon>
        <taxon>Dikarya</taxon>
        <taxon>Ascomycota</taxon>
        <taxon>Pezizomycotina</taxon>
        <taxon>Dothideomycetes</taxon>
        <taxon>Pleosporomycetidae</taxon>
        <taxon>Pleosporales</taxon>
        <taxon>Tetraplosphaeriaceae</taxon>
        <taxon>Polyplosphaeria</taxon>
    </lineage>
</organism>
<evidence type="ECO:0000313" key="3">
    <source>
        <dbReference type="Proteomes" id="UP000799444"/>
    </source>
</evidence>
<dbReference type="AlphaFoldDB" id="A0A9P4R6E5"/>
<evidence type="ECO:0000313" key="2">
    <source>
        <dbReference type="EMBL" id="KAF2737602.1"/>
    </source>
</evidence>
<accession>A0A9P4R6E5</accession>
<comment type="caution">
    <text evidence="2">The sequence shown here is derived from an EMBL/GenBank/DDBJ whole genome shotgun (WGS) entry which is preliminary data.</text>
</comment>
<evidence type="ECO:0000256" key="1">
    <source>
        <dbReference type="SAM" id="MobiDB-lite"/>
    </source>
</evidence>
<gene>
    <name evidence="2" type="ORF">EJ04DRAFT_104140</name>
</gene>
<reference evidence="2" key="1">
    <citation type="journal article" date="2020" name="Stud. Mycol.">
        <title>101 Dothideomycetes genomes: a test case for predicting lifestyles and emergence of pathogens.</title>
        <authorList>
            <person name="Haridas S."/>
            <person name="Albert R."/>
            <person name="Binder M."/>
            <person name="Bloem J."/>
            <person name="Labutti K."/>
            <person name="Salamov A."/>
            <person name="Andreopoulos B."/>
            <person name="Baker S."/>
            <person name="Barry K."/>
            <person name="Bills G."/>
            <person name="Bluhm B."/>
            <person name="Cannon C."/>
            <person name="Castanera R."/>
            <person name="Culley D."/>
            <person name="Daum C."/>
            <person name="Ezra D."/>
            <person name="Gonzalez J."/>
            <person name="Henrissat B."/>
            <person name="Kuo A."/>
            <person name="Liang C."/>
            <person name="Lipzen A."/>
            <person name="Lutzoni F."/>
            <person name="Magnuson J."/>
            <person name="Mondo S."/>
            <person name="Nolan M."/>
            <person name="Ohm R."/>
            <person name="Pangilinan J."/>
            <person name="Park H.-J."/>
            <person name="Ramirez L."/>
            <person name="Alfaro M."/>
            <person name="Sun H."/>
            <person name="Tritt A."/>
            <person name="Yoshinaga Y."/>
            <person name="Zwiers L.-H."/>
            <person name="Turgeon B."/>
            <person name="Goodwin S."/>
            <person name="Spatafora J."/>
            <person name="Crous P."/>
            <person name="Grigoriev I."/>
        </authorList>
    </citation>
    <scope>NUCLEOTIDE SEQUENCE</scope>
    <source>
        <strain evidence="2">CBS 125425</strain>
    </source>
</reference>
<feature type="region of interest" description="Disordered" evidence="1">
    <location>
        <begin position="167"/>
        <end position="205"/>
    </location>
</feature>
<dbReference type="Proteomes" id="UP000799444">
    <property type="component" value="Unassembled WGS sequence"/>
</dbReference>
<dbReference type="EMBL" id="ML996115">
    <property type="protein sequence ID" value="KAF2737602.1"/>
    <property type="molecule type" value="Genomic_DNA"/>
</dbReference>